<reference evidence="3" key="1">
    <citation type="submission" date="2019-09" db="EMBL/GenBank/DDBJ databases">
        <title>Antimicrobial potential of Antarctic Bacteria.</title>
        <authorList>
            <person name="Benaud N."/>
            <person name="Edwards R.J."/>
            <person name="Ferrari B.C."/>
        </authorList>
    </citation>
    <scope>NUCLEOTIDE SEQUENCE [LARGE SCALE GENOMIC DNA]</scope>
    <source>
        <strain evidence="3">SPB151</strain>
    </source>
</reference>
<keyword evidence="3" id="KW-1185">Reference proteome</keyword>
<evidence type="ECO:0000313" key="3">
    <source>
        <dbReference type="Proteomes" id="UP000515563"/>
    </source>
</evidence>
<accession>A0A7G6X6I2</accession>
<evidence type="ECO:0000313" key="2">
    <source>
        <dbReference type="EMBL" id="QNE21847.1"/>
    </source>
</evidence>
<reference evidence="2 3" key="2">
    <citation type="journal article" date="2020" name="Microbiol. Resour. Announc.">
        <title>Antarctic desert soil bacteria exhibit high novel natural product potential, evaluated through long-read genome sequencing and comparative genomics.</title>
        <authorList>
            <person name="Benaud N."/>
            <person name="Edwards R.J."/>
            <person name="Amos T.G."/>
            <person name="D'Agostino P.M."/>
            <person name="Gutierrez-Chavez C."/>
            <person name="Montgomery K."/>
            <person name="Nicetic I."/>
            <person name="Ferrari B.C."/>
        </authorList>
    </citation>
    <scope>NUCLEOTIDE SEQUENCE [LARGE SCALE GENOMIC DNA]</scope>
    <source>
        <strain evidence="2 3">SPB151</strain>
    </source>
</reference>
<dbReference type="KEGG" id="kqi:F1D05_32930"/>
<evidence type="ECO:0000256" key="1">
    <source>
        <dbReference type="SAM" id="SignalP"/>
    </source>
</evidence>
<dbReference type="Proteomes" id="UP000515563">
    <property type="component" value="Chromosome"/>
</dbReference>
<gene>
    <name evidence="2" type="ORF">F1D05_32930</name>
</gene>
<sequence>MRKPFVAALALAAIGSALTALPASAAIADVPADCGTYTTAYRSDGQRLAYGYDARKTSITSYPGDKLTWVPSAWQQLGGAGDVDLFISSELAAHPTDGYLYDVERRGERTNGVWKMTKNTAIRITAGFGGTRILANGTYLYRVAGTSLYRYSVSFVNGEWVLSAPVTLRSTSWDTVKTLTFERTEGTGSAAVDVLVGTKTNGELKEWRINLANPSTIGSTVLQSTGWSGFSSLSTGYCQSHPNGRPLLGITSAGAASVYFDANQSDRLGTDIKGGSLGSLGWTAKSYGQ</sequence>
<proteinExistence type="predicted"/>
<dbReference type="EMBL" id="CP043661">
    <property type="protein sequence ID" value="QNE21847.1"/>
    <property type="molecule type" value="Genomic_DNA"/>
</dbReference>
<feature type="signal peptide" evidence="1">
    <location>
        <begin position="1"/>
        <end position="25"/>
    </location>
</feature>
<dbReference type="RefSeq" id="WP_185444257.1">
    <property type="nucleotide sequence ID" value="NZ_CP043661.1"/>
</dbReference>
<protein>
    <recommendedName>
        <fullName evidence="4">Tachylectin 2 domain-containing protein</fullName>
    </recommendedName>
</protein>
<organism evidence="2 3">
    <name type="scientific">Kribbella qitaiheensis</name>
    <dbReference type="NCBI Taxonomy" id="1544730"/>
    <lineage>
        <taxon>Bacteria</taxon>
        <taxon>Bacillati</taxon>
        <taxon>Actinomycetota</taxon>
        <taxon>Actinomycetes</taxon>
        <taxon>Propionibacteriales</taxon>
        <taxon>Kribbellaceae</taxon>
        <taxon>Kribbella</taxon>
    </lineage>
</organism>
<keyword evidence="1" id="KW-0732">Signal</keyword>
<name>A0A7G6X6I2_9ACTN</name>
<feature type="chain" id="PRO_5028811509" description="Tachylectin 2 domain-containing protein" evidence="1">
    <location>
        <begin position="26"/>
        <end position="289"/>
    </location>
</feature>
<evidence type="ECO:0008006" key="4">
    <source>
        <dbReference type="Google" id="ProtNLM"/>
    </source>
</evidence>
<dbReference type="AlphaFoldDB" id="A0A7G6X6I2"/>